<dbReference type="Gene3D" id="1.10.8.100">
    <property type="entry name" value="Ribosomal RNA adenine dimethylase-like, domain 2"/>
    <property type="match status" value="1"/>
</dbReference>
<evidence type="ECO:0000313" key="12">
    <source>
        <dbReference type="Proteomes" id="UP000248724"/>
    </source>
</evidence>
<dbReference type="SMART" id="SM00650">
    <property type="entry name" value="rADc"/>
    <property type="match status" value="1"/>
</dbReference>
<comment type="catalytic activity">
    <reaction evidence="7">
        <text>adenosine(1518)/adenosine(1519) in 16S rRNA + 4 S-adenosyl-L-methionine = N(6)-dimethyladenosine(1518)/N(6)-dimethyladenosine(1519) in 16S rRNA + 4 S-adenosyl-L-homocysteine + 4 H(+)</text>
        <dbReference type="Rhea" id="RHEA:19609"/>
        <dbReference type="Rhea" id="RHEA-COMP:10232"/>
        <dbReference type="Rhea" id="RHEA-COMP:10233"/>
        <dbReference type="ChEBI" id="CHEBI:15378"/>
        <dbReference type="ChEBI" id="CHEBI:57856"/>
        <dbReference type="ChEBI" id="CHEBI:59789"/>
        <dbReference type="ChEBI" id="CHEBI:74411"/>
        <dbReference type="ChEBI" id="CHEBI:74493"/>
        <dbReference type="EC" id="2.1.1.182"/>
    </reaction>
</comment>
<protein>
    <recommendedName>
        <fullName evidence="7">Ribosomal RNA small subunit methyltransferase A</fullName>
        <ecNumber evidence="7">2.1.1.182</ecNumber>
    </recommendedName>
    <alternativeName>
        <fullName evidence="7">16S rRNA (adenine(1518)-N(6)/adenine(1519)-N(6))-dimethyltransferase</fullName>
    </alternativeName>
    <alternativeName>
        <fullName evidence="7">16S rRNA dimethyladenosine transferase</fullName>
    </alternativeName>
    <alternativeName>
        <fullName evidence="7">16S rRNA dimethylase</fullName>
    </alternativeName>
    <alternativeName>
        <fullName evidence="7">S-adenosylmethionine-6-N', N'-adenosyl(rRNA) dimethyltransferase</fullName>
    </alternativeName>
</protein>
<keyword evidence="1 7" id="KW-0963">Cytoplasm</keyword>
<dbReference type="InterPro" id="IPR020598">
    <property type="entry name" value="rRNA_Ade_methylase_Trfase_N"/>
</dbReference>
<keyword evidence="3 7" id="KW-0489">Methyltransferase</keyword>
<feature type="binding site" evidence="7 8">
    <location>
        <position position="37"/>
    </location>
    <ligand>
        <name>S-adenosyl-L-methionine</name>
        <dbReference type="ChEBI" id="CHEBI:59789"/>
    </ligand>
</feature>
<proteinExistence type="inferred from homology"/>
<dbReference type="AlphaFoldDB" id="A0A2W5YYR5"/>
<evidence type="ECO:0000259" key="9">
    <source>
        <dbReference type="SMART" id="SM00650"/>
    </source>
</evidence>
<dbReference type="Proteomes" id="UP000248724">
    <property type="component" value="Unassembled WGS sequence"/>
</dbReference>
<comment type="similarity">
    <text evidence="7">Belongs to the class I-like SAM-binding methyltransferase superfamily. rRNA adenine N(6)-methyltransferase family. RsmA subfamily.</text>
</comment>
<feature type="binding site" evidence="8">
    <location>
        <position position="85"/>
    </location>
    <ligand>
        <name>S-adenosyl-L-methionine</name>
        <dbReference type="ChEBI" id="CHEBI:59789"/>
    </ligand>
</feature>
<evidence type="ECO:0000313" key="13">
    <source>
        <dbReference type="Proteomes" id="UP000606991"/>
    </source>
</evidence>
<dbReference type="EMBL" id="QHBU01000268">
    <property type="protein sequence ID" value="PZR78139.1"/>
    <property type="molecule type" value="Genomic_DNA"/>
</dbReference>
<comment type="function">
    <text evidence="7">Specifically dimethylates two adjacent adenosines (A1518 and A1519) in the loop of a conserved hairpin near the 3'-end of 16S rRNA in the 30S particle. May play a critical role in biogenesis of 30S subunits.</text>
</comment>
<dbReference type="EC" id="2.1.1.182" evidence="7"/>
<dbReference type="GO" id="GO:0005829">
    <property type="term" value="C:cytosol"/>
    <property type="evidence" value="ECO:0007669"/>
    <property type="project" value="TreeGrafter"/>
</dbReference>
<evidence type="ECO:0000256" key="1">
    <source>
        <dbReference type="ARBA" id="ARBA00022490"/>
    </source>
</evidence>
<comment type="caution">
    <text evidence="7">Lacks conserved residue(s) required for the propagation of feature annotation.</text>
</comment>
<dbReference type="HAMAP" id="MF_00607">
    <property type="entry name" value="16SrRNA_methyltr_A"/>
    <property type="match status" value="1"/>
</dbReference>
<keyword evidence="4 7" id="KW-0808">Transferase</keyword>
<accession>A0A2W5YYR5</accession>
<keyword evidence="6 7" id="KW-0694">RNA-binding</keyword>
<keyword evidence="5 7" id="KW-0949">S-adenosyl-L-methionine</keyword>
<evidence type="ECO:0000313" key="10">
    <source>
        <dbReference type="EMBL" id="MBJ7594469.1"/>
    </source>
</evidence>
<dbReference type="EMBL" id="JAEKNS010000069">
    <property type="protein sequence ID" value="MBJ7594469.1"/>
    <property type="molecule type" value="Genomic_DNA"/>
</dbReference>
<dbReference type="PROSITE" id="PS51689">
    <property type="entry name" value="SAM_RNA_A_N6_MT"/>
    <property type="match status" value="1"/>
</dbReference>
<dbReference type="NCBIfam" id="TIGR00755">
    <property type="entry name" value="ksgA"/>
    <property type="match status" value="1"/>
</dbReference>
<reference evidence="11 12" key="1">
    <citation type="journal article" date="2017" name="Nature">
        <title>Atmospheric trace gases support primary production in Antarctic desert surface soil.</title>
        <authorList>
            <person name="Ji M."/>
            <person name="Greening C."/>
            <person name="Vanwonterghem I."/>
            <person name="Carere C.R."/>
            <person name="Bay S.K."/>
            <person name="Steen J.A."/>
            <person name="Montgomery K."/>
            <person name="Lines T."/>
            <person name="Beardall J."/>
            <person name="van Dorst J."/>
            <person name="Snape I."/>
            <person name="Stott M.B."/>
            <person name="Hugenholtz P."/>
            <person name="Ferrari B.C."/>
        </authorList>
    </citation>
    <scope>NUCLEOTIDE SEQUENCE [LARGE SCALE GENOMIC DNA]</scope>
    <source>
        <strain evidence="11">RRmetagenome_bin12</strain>
    </source>
</reference>
<reference evidence="10 13" key="3">
    <citation type="submission" date="2020-10" db="EMBL/GenBank/DDBJ databases">
        <title>Ca. Dormibacterota MAGs.</title>
        <authorList>
            <person name="Montgomery K."/>
        </authorList>
    </citation>
    <scope>NUCLEOTIDE SEQUENCE [LARGE SCALE GENOMIC DNA]</scope>
    <source>
        <strain evidence="10">SC8812_S17_18</strain>
    </source>
</reference>
<feature type="binding site" evidence="7 8">
    <location>
        <position position="110"/>
    </location>
    <ligand>
        <name>S-adenosyl-L-methionine</name>
        <dbReference type="ChEBI" id="CHEBI:59789"/>
    </ligand>
</feature>
<evidence type="ECO:0000256" key="8">
    <source>
        <dbReference type="PROSITE-ProRule" id="PRU01026"/>
    </source>
</evidence>
<dbReference type="GO" id="GO:0003723">
    <property type="term" value="F:RNA binding"/>
    <property type="evidence" value="ECO:0007669"/>
    <property type="project" value="UniProtKB-UniRule"/>
</dbReference>
<evidence type="ECO:0000256" key="3">
    <source>
        <dbReference type="ARBA" id="ARBA00022603"/>
    </source>
</evidence>
<feature type="binding site" evidence="7 8">
    <location>
        <position position="130"/>
    </location>
    <ligand>
        <name>S-adenosyl-L-methionine</name>
        <dbReference type="ChEBI" id="CHEBI:59789"/>
    </ligand>
</feature>
<feature type="binding site" evidence="7 8">
    <location>
        <position position="64"/>
    </location>
    <ligand>
        <name>S-adenosyl-L-methionine</name>
        <dbReference type="ChEBI" id="CHEBI:59789"/>
    </ligand>
</feature>
<organism evidence="11 12">
    <name type="scientific">Candidatus Aeolococcus gillhamiae</name>
    <dbReference type="NCBI Taxonomy" id="3127015"/>
    <lineage>
        <taxon>Bacteria</taxon>
        <taxon>Bacillati</taxon>
        <taxon>Candidatus Dormiibacterota</taxon>
        <taxon>Candidatus Dormibacteria</taxon>
        <taxon>Candidatus Aeolococcales</taxon>
        <taxon>Candidatus Aeolococcaceae</taxon>
        <taxon>Candidatus Aeolococcus</taxon>
    </lineage>
</organism>
<dbReference type="InterPro" id="IPR001737">
    <property type="entry name" value="KsgA/Erm"/>
</dbReference>
<gene>
    <name evidence="7 11" type="primary">rsmA</name>
    <name evidence="7" type="synonym">ksgA</name>
    <name evidence="11" type="ORF">DLM65_13770</name>
    <name evidence="10" type="ORF">JF886_06320</name>
</gene>
<comment type="caution">
    <text evidence="11">The sequence shown here is derived from an EMBL/GenBank/DDBJ whole genome shotgun (WGS) entry which is preliminary data.</text>
</comment>
<dbReference type="GO" id="GO:0052908">
    <property type="term" value="F:16S rRNA (adenine(1518)-N(6)/adenine(1519)-N(6))-dimethyltransferase activity"/>
    <property type="evidence" value="ECO:0007669"/>
    <property type="project" value="UniProtKB-EC"/>
</dbReference>
<accession>A0A934N5M5</accession>
<dbReference type="PANTHER" id="PTHR11727:SF7">
    <property type="entry name" value="DIMETHYLADENOSINE TRANSFERASE-RELATED"/>
    <property type="match status" value="1"/>
</dbReference>
<dbReference type="InterPro" id="IPR011530">
    <property type="entry name" value="rRNA_adenine_dimethylase"/>
</dbReference>
<sequence length="290" mass="30746">MSGSRGGAAAADLTDPATLQAVARRVGLVARHRLGQNFLIDRDVLDDIVAALAIEATDDVFEIGPGIGTLTGELARRARRVVAVDLDERCVAATRITQRDRPNVEVAQGDALRVDIASFGIGEGWLAAGNIPYSITTPLLTRLYEMADPPRRGVFLVQREVAARLAAGPGAWSLATVAVRSVATVERLRDVTPASFEPAPAVHSSVIRLTPAAGLDAAARQSVLDVARAAFQMRRKTLRHGITHAAGGDEALGVAWLREAAIDPGRRPGTLDLAEWHRIAVAARTLPGHP</sequence>
<feature type="binding site" evidence="7 8">
    <location>
        <position position="39"/>
    </location>
    <ligand>
        <name>S-adenosyl-L-methionine</name>
        <dbReference type="ChEBI" id="CHEBI:59789"/>
    </ligand>
</feature>
<reference evidence="11" key="2">
    <citation type="submission" date="2018-05" db="EMBL/GenBank/DDBJ databases">
        <authorList>
            <person name="Ferrari B."/>
        </authorList>
    </citation>
    <scope>NUCLEOTIDE SEQUENCE</scope>
    <source>
        <strain evidence="11">RRmetagenome_bin12</strain>
    </source>
</reference>
<dbReference type="Pfam" id="PF00398">
    <property type="entry name" value="RrnaAD"/>
    <property type="match status" value="1"/>
</dbReference>
<name>A0A2W5YYR5_9BACT</name>
<evidence type="ECO:0000313" key="11">
    <source>
        <dbReference type="EMBL" id="PZR78139.1"/>
    </source>
</evidence>
<dbReference type="Gene3D" id="3.40.50.150">
    <property type="entry name" value="Vaccinia Virus protein VP39"/>
    <property type="match status" value="1"/>
</dbReference>
<evidence type="ECO:0000256" key="5">
    <source>
        <dbReference type="ARBA" id="ARBA00022691"/>
    </source>
</evidence>
<comment type="subcellular location">
    <subcellularLocation>
        <location evidence="7">Cytoplasm</location>
    </subcellularLocation>
</comment>
<dbReference type="SUPFAM" id="SSF53335">
    <property type="entry name" value="S-adenosyl-L-methionine-dependent methyltransferases"/>
    <property type="match status" value="1"/>
</dbReference>
<dbReference type="InterPro" id="IPR029063">
    <property type="entry name" value="SAM-dependent_MTases_sf"/>
</dbReference>
<evidence type="ECO:0000256" key="4">
    <source>
        <dbReference type="ARBA" id="ARBA00022679"/>
    </source>
</evidence>
<dbReference type="PANTHER" id="PTHR11727">
    <property type="entry name" value="DIMETHYLADENOSINE TRANSFERASE"/>
    <property type="match status" value="1"/>
</dbReference>
<evidence type="ECO:0000256" key="2">
    <source>
        <dbReference type="ARBA" id="ARBA00022552"/>
    </source>
</evidence>
<evidence type="ECO:0000256" key="7">
    <source>
        <dbReference type="HAMAP-Rule" id="MF_00607"/>
    </source>
</evidence>
<dbReference type="InterPro" id="IPR023165">
    <property type="entry name" value="rRNA_Ade_diMease-like_C"/>
</dbReference>
<dbReference type="RefSeq" id="WP_337310695.1">
    <property type="nucleotide sequence ID" value="NZ_JAEKNS010000069.1"/>
</dbReference>
<dbReference type="Proteomes" id="UP000606991">
    <property type="component" value="Unassembled WGS sequence"/>
</dbReference>
<keyword evidence="2 7" id="KW-0698">rRNA processing</keyword>
<evidence type="ECO:0000256" key="6">
    <source>
        <dbReference type="ARBA" id="ARBA00022884"/>
    </source>
</evidence>
<feature type="domain" description="Ribosomal RNA adenine methylase transferase N-terminal" evidence="9">
    <location>
        <begin position="44"/>
        <end position="213"/>
    </location>
</feature>